<accession>A0A8H4QEK2</accession>
<gene>
    <name evidence="2" type="ORF">D9613_012271</name>
</gene>
<dbReference type="SUPFAM" id="SSF51735">
    <property type="entry name" value="NAD(P)-binding Rossmann-fold domains"/>
    <property type="match status" value="1"/>
</dbReference>
<dbReference type="Gene3D" id="3.40.50.720">
    <property type="entry name" value="NAD(P)-binding Rossmann-like Domain"/>
    <property type="match status" value="1"/>
</dbReference>
<keyword evidence="1" id="KW-0560">Oxidoreductase</keyword>
<dbReference type="GO" id="GO:0016491">
    <property type="term" value="F:oxidoreductase activity"/>
    <property type="evidence" value="ECO:0007669"/>
    <property type="project" value="UniProtKB-KW"/>
</dbReference>
<proteinExistence type="predicted"/>
<protein>
    <recommendedName>
        <fullName evidence="4">NAD(P)-binding protein</fullName>
    </recommendedName>
</protein>
<dbReference type="PANTHER" id="PTHR47534:SF3">
    <property type="entry name" value="ALCOHOL DEHYDROGENASE-LIKE C-TERMINAL DOMAIN-CONTAINING PROTEIN"/>
    <property type="match status" value="1"/>
</dbReference>
<evidence type="ECO:0000313" key="3">
    <source>
        <dbReference type="Proteomes" id="UP000521872"/>
    </source>
</evidence>
<organism evidence="2 3">
    <name type="scientific">Agrocybe pediades</name>
    <dbReference type="NCBI Taxonomy" id="84607"/>
    <lineage>
        <taxon>Eukaryota</taxon>
        <taxon>Fungi</taxon>
        <taxon>Dikarya</taxon>
        <taxon>Basidiomycota</taxon>
        <taxon>Agaricomycotina</taxon>
        <taxon>Agaricomycetes</taxon>
        <taxon>Agaricomycetidae</taxon>
        <taxon>Agaricales</taxon>
        <taxon>Agaricineae</taxon>
        <taxon>Strophariaceae</taxon>
        <taxon>Agrocybe</taxon>
    </lineage>
</organism>
<comment type="caution">
    <text evidence="2">The sequence shown here is derived from an EMBL/GenBank/DDBJ whole genome shotgun (WGS) entry which is preliminary data.</text>
</comment>
<sequence length="345" mass="37512">MRFILLVSSILAALFSTTFFFIQRYSTSKMHTLASIRAANAAYVHSTTPPPVAVFVGGTSGIGEGMALTFAEHTKGNARIVIVGRNKDAAEKIFASMPKLDDAGAAELATREFVKCDVMLMKNIHNVTKDILARYPKINYLIMTPGIAAIGGRDETAEGIDKRLAVHYYARWKFLHDLLPALKRAGEAGEKVAAMSVYSAGKGGAIDVDDLELKKGLSIMKSALVGATYNDLMMEAFAEQAPTLPLIHAYPGFVRSPLMASSSSAFVRGVSSVLLPLTRPLSVTGVECGQYMWHAIYHTVDGKPGAWRTGSHGEDLAKKNYYGNEEQRRIVWEHTKKVVNDAVNG</sequence>
<dbReference type="Proteomes" id="UP000521872">
    <property type="component" value="Unassembled WGS sequence"/>
</dbReference>
<evidence type="ECO:0008006" key="4">
    <source>
        <dbReference type="Google" id="ProtNLM"/>
    </source>
</evidence>
<dbReference type="InterPro" id="IPR002347">
    <property type="entry name" value="SDR_fam"/>
</dbReference>
<dbReference type="AlphaFoldDB" id="A0A8H4QEK2"/>
<dbReference type="PANTHER" id="PTHR47534">
    <property type="entry name" value="YALI0E05731P"/>
    <property type="match status" value="1"/>
</dbReference>
<name>A0A8H4QEK2_9AGAR</name>
<evidence type="ECO:0000256" key="1">
    <source>
        <dbReference type="ARBA" id="ARBA00023002"/>
    </source>
</evidence>
<reference evidence="2 3" key="1">
    <citation type="submission" date="2019-12" db="EMBL/GenBank/DDBJ databases">
        <authorList>
            <person name="Floudas D."/>
            <person name="Bentzer J."/>
            <person name="Ahren D."/>
            <person name="Johansson T."/>
            <person name="Persson P."/>
            <person name="Tunlid A."/>
        </authorList>
    </citation>
    <scope>NUCLEOTIDE SEQUENCE [LARGE SCALE GENOMIC DNA]</scope>
    <source>
        <strain evidence="2 3">CBS 102.39</strain>
    </source>
</reference>
<dbReference type="InterPro" id="IPR036291">
    <property type="entry name" value="NAD(P)-bd_dom_sf"/>
</dbReference>
<dbReference type="InterPro" id="IPR052228">
    <property type="entry name" value="Sec_Metab_Biosynth_Oxidored"/>
</dbReference>
<keyword evidence="3" id="KW-1185">Reference proteome</keyword>
<evidence type="ECO:0000313" key="2">
    <source>
        <dbReference type="EMBL" id="KAF4609590.1"/>
    </source>
</evidence>
<dbReference type="Pfam" id="PF00106">
    <property type="entry name" value="adh_short"/>
    <property type="match status" value="1"/>
</dbReference>
<dbReference type="EMBL" id="JAACJL010000061">
    <property type="protein sequence ID" value="KAF4609590.1"/>
    <property type="molecule type" value="Genomic_DNA"/>
</dbReference>